<proteinExistence type="predicted"/>
<organism evidence="3 4">
    <name type="scientific">Streptomyces violaceusniger (strain Tu 4113)</name>
    <dbReference type="NCBI Taxonomy" id="653045"/>
    <lineage>
        <taxon>Bacteria</taxon>
        <taxon>Bacillati</taxon>
        <taxon>Actinomycetota</taxon>
        <taxon>Actinomycetes</taxon>
        <taxon>Kitasatosporales</taxon>
        <taxon>Streptomycetaceae</taxon>
        <taxon>Streptomyces</taxon>
        <taxon>Streptomyces violaceusniger group</taxon>
    </lineage>
</organism>
<accession>G2PFX8</accession>
<keyword evidence="3" id="KW-0808">Transferase</keyword>
<dbReference type="EMBL" id="CP002994">
    <property type="protein sequence ID" value="AEM85133.1"/>
    <property type="molecule type" value="Genomic_DNA"/>
</dbReference>
<evidence type="ECO:0000256" key="1">
    <source>
        <dbReference type="SAM" id="MobiDB-lite"/>
    </source>
</evidence>
<dbReference type="GO" id="GO:0016740">
    <property type="term" value="F:transferase activity"/>
    <property type="evidence" value="ECO:0007669"/>
    <property type="project" value="UniProtKB-KW"/>
</dbReference>
<dbReference type="HOGENOM" id="CLU_056164_0_0_11"/>
<dbReference type="PANTHER" id="PTHR36836:SF1">
    <property type="entry name" value="COLANIC ACID BIOSYNTHESIS PROTEIN WCAK"/>
    <property type="match status" value="1"/>
</dbReference>
<gene>
    <name evidence="3" type="ORF">Strvi_5616</name>
</gene>
<evidence type="ECO:0000259" key="2">
    <source>
        <dbReference type="Pfam" id="PF04230"/>
    </source>
</evidence>
<evidence type="ECO:0000313" key="4">
    <source>
        <dbReference type="Proteomes" id="UP000008703"/>
    </source>
</evidence>
<dbReference type="Proteomes" id="UP000008703">
    <property type="component" value="Chromosome"/>
</dbReference>
<reference evidence="3" key="1">
    <citation type="submission" date="2011-08" db="EMBL/GenBank/DDBJ databases">
        <title>Complete sequence of chromosome of Streptomyces violaceusniger Tu 4113.</title>
        <authorList>
            <consortium name="US DOE Joint Genome Institute"/>
            <person name="Lucas S."/>
            <person name="Han J."/>
            <person name="Lapidus A."/>
            <person name="Cheng J.-F."/>
            <person name="Goodwin L."/>
            <person name="Pitluck S."/>
            <person name="Peters L."/>
            <person name="Ivanova N."/>
            <person name="Daligault H."/>
            <person name="Detter J.C."/>
            <person name="Han C."/>
            <person name="Tapia R."/>
            <person name="Land M."/>
            <person name="Hauser L."/>
            <person name="Kyrpides N."/>
            <person name="Ivanova N."/>
            <person name="Pagani I."/>
            <person name="Hagen A."/>
            <person name="Katz L."/>
            <person name="Fiedler H.-P."/>
            <person name="Keasling J."/>
            <person name="Fortman J."/>
            <person name="Woyke T."/>
        </authorList>
    </citation>
    <scope>NUCLEOTIDE SEQUENCE [LARGE SCALE GENOMIC DNA]</scope>
    <source>
        <strain evidence="3">Tu 4113</strain>
    </source>
</reference>
<dbReference type="AlphaFoldDB" id="G2PFX8"/>
<dbReference type="PANTHER" id="PTHR36836">
    <property type="entry name" value="COLANIC ACID BIOSYNTHESIS PROTEIN WCAK"/>
    <property type="match status" value="1"/>
</dbReference>
<dbReference type="Pfam" id="PF04230">
    <property type="entry name" value="PS_pyruv_trans"/>
    <property type="match status" value="1"/>
</dbReference>
<feature type="domain" description="Polysaccharide pyruvyl transferase" evidence="2">
    <location>
        <begin position="21"/>
        <end position="341"/>
    </location>
</feature>
<feature type="region of interest" description="Disordered" evidence="1">
    <location>
        <begin position="414"/>
        <end position="433"/>
    </location>
</feature>
<keyword evidence="4" id="KW-1185">Reference proteome</keyword>
<protein>
    <submittedName>
        <fullName evidence="3">Polysaccharide pyruvyl transferase</fullName>
    </submittedName>
</protein>
<dbReference type="RefSeq" id="WP_014058619.1">
    <property type="nucleotide sequence ID" value="NC_015957.1"/>
</dbReference>
<evidence type="ECO:0000313" key="3">
    <source>
        <dbReference type="EMBL" id="AEM85133.1"/>
    </source>
</evidence>
<sequence>MTSADETPVRVGVFGLLGSGNLGNDGSLEAVLGYLRAEHPEAVVDALCGGPEAVTTRFQIPATRLHWYRGEYRTASRAGAIAGKGLGKLVDVFRTAAWVRRHDVVIVPGMGVLEATLPLRPWGFPYSLFLLCASGRLLHTRVALVSVGAAEIGNRPTRALVRWSARLAAYRSYRDARSRDAMRAMGVDTARDEVYPDLAFALPTPREWGIPCSEPGGELGEAPSGSPGPVCVGVMDFHGGNDDRARADEIYRRYLDGTIRFVRALVEEGRPVRLLTGDECDASVVAAILDAVDSPLVTAAEPSSLADLMNEMVAADTVVAIRYHNLICALKTGTPVLALSYAAKSDALMDRMGLGAYCHPAREVDADRLLEQFRALEKRSAELRQTLTERNLAAARQLGQQFAALTAALFPATDHDHDHDHARARARARQEAP</sequence>
<dbReference type="eggNOG" id="COG2327">
    <property type="taxonomic scope" value="Bacteria"/>
</dbReference>
<name>G2PFX8_STRV4</name>
<dbReference type="InterPro" id="IPR007345">
    <property type="entry name" value="Polysacch_pyruvyl_Trfase"/>
</dbReference>
<dbReference type="KEGG" id="svl:Strvi_5616"/>